<dbReference type="STRING" id="905079.L1IMZ8"/>
<dbReference type="EnsemblProtists" id="EKX37638">
    <property type="protein sequence ID" value="EKX37638"/>
    <property type="gene ID" value="GUITHDRAFT_116275"/>
</dbReference>
<sequence>MQPLIRANHVMMSEERRRRQERAFDLIENKVIADSTKKVYRCKINRIVRLLLKVNPRAVDENGELILPMAWKDLKSLFGDLVTNTDLPKSRKRRGSSKSRDGIAGTDEDQEDDNEGQEPEGEQEDEEDEDEEDEDEEDEDEEDEDEEDGDQEDGDQEEQEKQEDDPHNVHEHDNEDISGYQASKRTLSLGALKGYKSALKAYYRDRNVAFDATGMPSGSTLNDRLSRLIKGYGRVVTQKKSTGVMKSKEGECVLAVREYGIICEKMTQIRSDTMAREIGSTSLFGFAATTIMWNCCCTSEILDILHLEHFDWENDCLKLTILKTKMDQGGVDADIFSPRTRHIFAAPNKPMSCPILAIALYAFSQTRMRTCHTKFFLGNDQKQRFGQVLRRVLSTEGMQEEVWRDVGSHSFRKGSVTHLLGIPGGPGNSKDREGLARIYDIGMHKFIDG</sequence>
<dbReference type="GeneID" id="17294381"/>
<dbReference type="Proteomes" id="UP000011087">
    <property type="component" value="Unassembled WGS sequence"/>
</dbReference>
<dbReference type="HOGENOM" id="CLU_654617_0_0_1"/>
<dbReference type="PaxDb" id="55529-EKX37638"/>
<proteinExistence type="predicted"/>
<dbReference type="EMBL" id="JH993057">
    <property type="protein sequence ID" value="EKX37638.1"/>
    <property type="molecule type" value="Genomic_DNA"/>
</dbReference>
<organism evidence="2">
    <name type="scientific">Guillardia theta (strain CCMP2712)</name>
    <name type="common">Cryptophyte</name>
    <dbReference type="NCBI Taxonomy" id="905079"/>
    <lineage>
        <taxon>Eukaryota</taxon>
        <taxon>Cryptophyceae</taxon>
        <taxon>Pyrenomonadales</taxon>
        <taxon>Geminigeraceae</taxon>
        <taxon>Guillardia</taxon>
    </lineage>
</organism>
<evidence type="ECO:0000313" key="3">
    <source>
        <dbReference type="EnsemblProtists" id="EKX37638"/>
    </source>
</evidence>
<dbReference type="OrthoDB" id="103649at2759"/>
<reference evidence="2 4" key="1">
    <citation type="journal article" date="2012" name="Nature">
        <title>Algal genomes reveal evolutionary mosaicism and the fate of nucleomorphs.</title>
        <authorList>
            <consortium name="DOE Joint Genome Institute"/>
            <person name="Curtis B.A."/>
            <person name="Tanifuji G."/>
            <person name="Burki F."/>
            <person name="Gruber A."/>
            <person name="Irimia M."/>
            <person name="Maruyama S."/>
            <person name="Arias M.C."/>
            <person name="Ball S.G."/>
            <person name="Gile G.H."/>
            <person name="Hirakawa Y."/>
            <person name="Hopkins J.F."/>
            <person name="Kuo A."/>
            <person name="Rensing S.A."/>
            <person name="Schmutz J."/>
            <person name="Symeonidi A."/>
            <person name="Elias M."/>
            <person name="Eveleigh R.J."/>
            <person name="Herman E.K."/>
            <person name="Klute M.J."/>
            <person name="Nakayama T."/>
            <person name="Obornik M."/>
            <person name="Reyes-Prieto A."/>
            <person name="Armbrust E.V."/>
            <person name="Aves S.J."/>
            <person name="Beiko R.G."/>
            <person name="Coutinho P."/>
            <person name="Dacks J.B."/>
            <person name="Durnford D.G."/>
            <person name="Fast N.M."/>
            <person name="Green B.R."/>
            <person name="Grisdale C.J."/>
            <person name="Hempel F."/>
            <person name="Henrissat B."/>
            <person name="Hoppner M.P."/>
            <person name="Ishida K."/>
            <person name="Kim E."/>
            <person name="Koreny L."/>
            <person name="Kroth P.G."/>
            <person name="Liu Y."/>
            <person name="Malik S.B."/>
            <person name="Maier U.G."/>
            <person name="McRose D."/>
            <person name="Mock T."/>
            <person name="Neilson J.A."/>
            <person name="Onodera N.T."/>
            <person name="Poole A.M."/>
            <person name="Pritham E.J."/>
            <person name="Richards T.A."/>
            <person name="Rocap G."/>
            <person name="Roy S.W."/>
            <person name="Sarai C."/>
            <person name="Schaack S."/>
            <person name="Shirato S."/>
            <person name="Slamovits C.H."/>
            <person name="Spencer D.F."/>
            <person name="Suzuki S."/>
            <person name="Worden A.Z."/>
            <person name="Zauner S."/>
            <person name="Barry K."/>
            <person name="Bell C."/>
            <person name="Bharti A.K."/>
            <person name="Crow J.A."/>
            <person name="Grimwood J."/>
            <person name="Kramer R."/>
            <person name="Lindquist E."/>
            <person name="Lucas S."/>
            <person name="Salamov A."/>
            <person name="McFadden G.I."/>
            <person name="Lane C.E."/>
            <person name="Keeling P.J."/>
            <person name="Gray M.W."/>
            <person name="Grigoriev I.V."/>
            <person name="Archibald J.M."/>
        </authorList>
    </citation>
    <scope>NUCLEOTIDE SEQUENCE</scope>
    <source>
        <strain evidence="2 4">CCMP2712</strain>
    </source>
</reference>
<keyword evidence="4" id="KW-1185">Reference proteome</keyword>
<evidence type="ECO:0000256" key="1">
    <source>
        <dbReference type="SAM" id="MobiDB-lite"/>
    </source>
</evidence>
<feature type="region of interest" description="Disordered" evidence="1">
    <location>
        <begin position="85"/>
        <end position="181"/>
    </location>
</feature>
<feature type="compositionally biased region" description="Basic and acidic residues" evidence="1">
    <location>
        <begin position="164"/>
        <end position="175"/>
    </location>
</feature>
<dbReference type="AlphaFoldDB" id="L1IMZ8"/>
<reference evidence="4" key="2">
    <citation type="submission" date="2012-11" db="EMBL/GenBank/DDBJ databases">
        <authorList>
            <person name="Kuo A."/>
            <person name="Curtis B.A."/>
            <person name="Tanifuji G."/>
            <person name="Burki F."/>
            <person name="Gruber A."/>
            <person name="Irimia M."/>
            <person name="Maruyama S."/>
            <person name="Arias M.C."/>
            <person name="Ball S.G."/>
            <person name="Gile G.H."/>
            <person name="Hirakawa Y."/>
            <person name="Hopkins J.F."/>
            <person name="Rensing S.A."/>
            <person name="Schmutz J."/>
            <person name="Symeonidi A."/>
            <person name="Elias M."/>
            <person name="Eveleigh R.J."/>
            <person name="Herman E.K."/>
            <person name="Klute M.J."/>
            <person name="Nakayama T."/>
            <person name="Obornik M."/>
            <person name="Reyes-Prieto A."/>
            <person name="Armbrust E.V."/>
            <person name="Aves S.J."/>
            <person name="Beiko R.G."/>
            <person name="Coutinho P."/>
            <person name="Dacks J.B."/>
            <person name="Durnford D.G."/>
            <person name="Fast N.M."/>
            <person name="Green B.R."/>
            <person name="Grisdale C."/>
            <person name="Hempe F."/>
            <person name="Henrissat B."/>
            <person name="Hoppner M.P."/>
            <person name="Ishida K.-I."/>
            <person name="Kim E."/>
            <person name="Koreny L."/>
            <person name="Kroth P.G."/>
            <person name="Liu Y."/>
            <person name="Malik S.-B."/>
            <person name="Maier U.G."/>
            <person name="McRose D."/>
            <person name="Mock T."/>
            <person name="Neilson J.A."/>
            <person name="Onodera N.T."/>
            <person name="Poole A.M."/>
            <person name="Pritham E.J."/>
            <person name="Richards T.A."/>
            <person name="Rocap G."/>
            <person name="Roy S.W."/>
            <person name="Sarai C."/>
            <person name="Schaack S."/>
            <person name="Shirato S."/>
            <person name="Slamovits C.H."/>
            <person name="Spencer D.F."/>
            <person name="Suzuki S."/>
            <person name="Worden A.Z."/>
            <person name="Zauner S."/>
            <person name="Barry K."/>
            <person name="Bell C."/>
            <person name="Bharti A.K."/>
            <person name="Crow J.A."/>
            <person name="Grimwood J."/>
            <person name="Kramer R."/>
            <person name="Lindquist E."/>
            <person name="Lucas S."/>
            <person name="Salamov A."/>
            <person name="McFadden G.I."/>
            <person name="Lane C.E."/>
            <person name="Keeling P.J."/>
            <person name="Gray M.W."/>
            <person name="Grigoriev I.V."/>
            <person name="Archibald J.M."/>
        </authorList>
    </citation>
    <scope>NUCLEOTIDE SEQUENCE</scope>
    <source>
        <strain evidence="4">CCMP2712</strain>
    </source>
</reference>
<dbReference type="RefSeq" id="XP_005824618.1">
    <property type="nucleotide sequence ID" value="XM_005824561.1"/>
</dbReference>
<protein>
    <recommendedName>
        <fullName evidence="5">Tyr recombinase domain-containing protein</fullName>
    </recommendedName>
</protein>
<evidence type="ECO:0000313" key="2">
    <source>
        <dbReference type="EMBL" id="EKX37638.1"/>
    </source>
</evidence>
<reference evidence="3" key="3">
    <citation type="submission" date="2016-03" db="UniProtKB">
        <authorList>
            <consortium name="EnsemblProtists"/>
        </authorList>
    </citation>
    <scope>IDENTIFICATION</scope>
</reference>
<accession>L1IMZ8</accession>
<name>L1IMZ8_GUITC</name>
<gene>
    <name evidence="2" type="ORF">GUITHDRAFT_116275</name>
</gene>
<evidence type="ECO:0000313" key="4">
    <source>
        <dbReference type="Proteomes" id="UP000011087"/>
    </source>
</evidence>
<feature type="compositionally biased region" description="Acidic residues" evidence="1">
    <location>
        <begin position="106"/>
        <end position="163"/>
    </location>
</feature>
<dbReference type="KEGG" id="gtt:GUITHDRAFT_116275"/>
<evidence type="ECO:0008006" key="5">
    <source>
        <dbReference type="Google" id="ProtNLM"/>
    </source>
</evidence>